<keyword evidence="10" id="KW-1185">Reference proteome</keyword>
<comment type="subcellular location">
    <subcellularLocation>
        <location evidence="1">Mitochondrion</location>
    </subcellularLocation>
</comment>
<dbReference type="PANTHER" id="PTHR12810">
    <property type="entry name" value="MITOCHONDRIAL 28S RIBOSOMAL PROTEIN S29"/>
    <property type="match status" value="1"/>
</dbReference>
<evidence type="ECO:0000256" key="6">
    <source>
        <dbReference type="ARBA" id="ARBA00023274"/>
    </source>
</evidence>
<dbReference type="Proteomes" id="UP000077248">
    <property type="component" value="Unassembled WGS sequence"/>
</dbReference>
<evidence type="ECO:0000313" key="10">
    <source>
        <dbReference type="Proteomes" id="UP000077248"/>
    </source>
</evidence>
<comment type="similarity">
    <text evidence="2">Belongs to the mitochondrion-specific ribosomal protein mS29 family.</text>
</comment>
<dbReference type="AlphaFoldDB" id="A0A177DP56"/>
<evidence type="ECO:0000256" key="1">
    <source>
        <dbReference type="ARBA" id="ARBA00004173"/>
    </source>
</evidence>
<dbReference type="OMA" id="GLAHWMT"/>
<accession>A0A177DP56</accession>
<dbReference type="Pfam" id="PF10236">
    <property type="entry name" value="DAP3"/>
    <property type="match status" value="1"/>
</dbReference>
<dbReference type="EMBL" id="KV441477">
    <property type="protein sequence ID" value="OAG21178.1"/>
    <property type="molecule type" value="Genomic_DNA"/>
</dbReference>
<keyword evidence="5" id="KW-0496">Mitochondrion</keyword>
<feature type="compositionally biased region" description="Basic residues" evidence="8">
    <location>
        <begin position="57"/>
        <end position="68"/>
    </location>
</feature>
<dbReference type="InterPro" id="IPR019368">
    <property type="entry name" value="Ribosomal_mS29"/>
</dbReference>
<dbReference type="GeneID" id="29112792"/>
<dbReference type="STRING" id="5599.A0A177DP56"/>
<proteinExistence type="inferred from homology"/>
<dbReference type="KEGG" id="aalt:CC77DRAFT_1040203"/>
<keyword evidence="3" id="KW-0809">Transit peptide</keyword>
<dbReference type="RefSeq" id="XP_018386599.1">
    <property type="nucleotide sequence ID" value="XM_018527198.1"/>
</dbReference>
<gene>
    <name evidence="9" type="ORF">CC77DRAFT_1040203</name>
</gene>
<dbReference type="GO" id="GO:0005763">
    <property type="term" value="C:mitochondrial small ribosomal subunit"/>
    <property type="evidence" value="ECO:0007669"/>
    <property type="project" value="TreeGrafter"/>
</dbReference>
<dbReference type="VEuPathDB" id="FungiDB:CC77DRAFT_1040203"/>
<organism evidence="9 10">
    <name type="scientific">Alternaria alternata</name>
    <name type="common">Alternaria rot fungus</name>
    <name type="synonym">Torula alternata</name>
    <dbReference type="NCBI Taxonomy" id="5599"/>
    <lineage>
        <taxon>Eukaryota</taxon>
        <taxon>Fungi</taxon>
        <taxon>Dikarya</taxon>
        <taxon>Ascomycota</taxon>
        <taxon>Pezizomycotina</taxon>
        <taxon>Dothideomycetes</taxon>
        <taxon>Pleosporomycetidae</taxon>
        <taxon>Pleosporales</taxon>
        <taxon>Pleosporineae</taxon>
        <taxon>Pleosporaceae</taxon>
        <taxon>Alternaria</taxon>
        <taxon>Alternaria sect. Alternaria</taxon>
        <taxon>Alternaria alternata complex</taxon>
    </lineage>
</organism>
<name>A0A177DP56_ALTAL</name>
<evidence type="ECO:0000256" key="4">
    <source>
        <dbReference type="ARBA" id="ARBA00022980"/>
    </source>
</evidence>
<evidence type="ECO:0000256" key="7">
    <source>
        <dbReference type="ARBA" id="ARBA00035140"/>
    </source>
</evidence>
<dbReference type="GO" id="GO:0003735">
    <property type="term" value="F:structural constituent of ribosome"/>
    <property type="evidence" value="ECO:0007669"/>
    <property type="project" value="TreeGrafter"/>
</dbReference>
<reference evidence="9 10" key="1">
    <citation type="submission" date="2016-05" db="EMBL/GenBank/DDBJ databases">
        <title>Comparative analysis of secretome profiles of manganese(II)-oxidizing ascomycete fungi.</title>
        <authorList>
            <consortium name="DOE Joint Genome Institute"/>
            <person name="Zeiner C.A."/>
            <person name="Purvine S.O."/>
            <person name="Zink E.M."/>
            <person name="Wu S."/>
            <person name="Pasa-Tolic L."/>
            <person name="Chaput D.L."/>
            <person name="Haridas S."/>
            <person name="Grigoriev I.V."/>
            <person name="Santelli C.M."/>
            <person name="Hansel C.M."/>
        </authorList>
    </citation>
    <scope>NUCLEOTIDE SEQUENCE [LARGE SCALE GENOMIC DNA]</scope>
    <source>
        <strain evidence="9 10">SRC1lrK2f</strain>
    </source>
</reference>
<evidence type="ECO:0000256" key="3">
    <source>
        <dbReference type="ARBA" id="ARBA00022946"/>
    </source>
</evidence>
<protein>
    <recommendedName>
        <fullName evidence="7">Small ribosomal subunit protein mS29</fullName>
    </recommendedName>
</protein>
<keyword evidence="4" id="KW-0689">Ribosomal protein</keyword>
<keyword evidence="6" id="KW-0687">Ribonucleoprotein</keyword>
<evidence type="ECO:0000256" key="8">
    <source>
        <dbReference type="SAM" id="MobiDB-lite"/>
    </source>
</evidence>
<feature type="compositionally biased region" description="Basic and acidic residues" evidence="8">
    <location>
        <begin position="75"/>
        <end position="85"/>
    </location>
</feature>
<evidence type="ECO:0000256" key="2">
    <source>
        <dbReference type="ARBA" id="ARBA00009863"/>
    </source>
</evidence>
<sequence length="477" mass="52118">MPPSTCLRSLSQLSLDAGAHSCIAPRLLRPQTACFSTSAARYAVVQKKKGMTAAPKKGVKSLNTKKGRGSAAGDSGKRPAQGERKAQRKRIVLSNDNALEVSSLQDLSKENVLNEQNEGKVMGLPQENVVDALRAVEAFKTTQGWSLFRRPAVLMRKEAIELARLFKEAESSKKTIRRILSGQRMSGKSTLVLQGLTMGILRDWFVINLPEAQNLVNAHTEYAPLPNSEPMQYTQDAYTANLLQQILQSNGAFLAATKLSTQPELPLPLPAGATLKELAALGMANPEASWPVFVALWNELSLPGRPPILLAVDGLSHIMRHSEYMSAEVKPIHAHDLTLVRHFVDHLSGQRKLPNGGMVLGATSRSNAPASPAMDYCIEAAEARQKGAGKLPPWNPYKNVDARVMEALKGLHNDSTEFDIINVGGLTKEEARSIMEYYAESGMLRHQVNEGFVTEKWSLAGMGNIGELEKASVRMRL</sequence>
<dbReference type="PANTHER" id="PTHR12810:SF0">
    <property type="entry name" value="SMALL RIBOSOMAL SUBUNIT PROTEIN MS29"/>
    <property type="match status" value="1"/>
</dbReference>
<evidence type="ECO:0000313" key="9">
    <source>
        <dbReference type="EMBL" id="OAG21178.1"/>
    </source>
</evidence>
<feature type="region of interest" description="Disordered" evidence="8">
    <location>
        <begin position="47"/>
        <end position="88"/>
    </location>
</feature>
<evidence type="ECO:0000256" key="5">
    <source>
        <dbReference type="ARBA" id="ARBA00023128"/>
    </source>
</evidence>